<feature type="transmembrane region" description="Helical" evidence="7">
    <location>
        <begin position="79"/>
        <end position="100"/>
    </location>
</feature>
<dbReference type="InterPro" id="IPR052983">
    <property type="entry name" value="MFS_Riboflavin_Transporter"/>
</dbReference>
<comment type="caution">
    <text evidence="8">The sequence shown here is derived from an EMBL/GenBank/DDBJ whole genome shotgun (WGS) entry which is preliminary data.</text>
</comment>
<name>A0AAE1BAH9_9GAST</name>
<reference evidence="8" key="1">
    <citation type="journal article" date="2023" name="G3 (Bethesda)">
        <title>A reference genome for the long-term kleptoplast-retaining sea slug Elysia crispata morphotype clarki.</title>
        <authorList>
            <person name="Eastman K.E."/>
            <person name="Pendleton A.L."/>
            <person name="Shaikh M.A."/>
            <person name="Suttiyut T."/>
            <person name="Ogas R."/>
            <person name="Tomko P."/>
            <person name="Gavelis G."/>
            <person name="Widhalm J.R."/>
            <person name="Wisecaver J.H."/>
        </authorList>
    </citation>
    <scope>NUCLEOTIDE SEQUENCE</scope>
    <source>
        <strain evidence="8">ECLA1</strain>
    </source>
</reference>
<feature type="transmembrane region" description="Helical" evidence="7">
    <location>
        <begin position="126"/>
        <end position="147"/>
    </location>
</feature>
<feature type="transmembrane region" description="Helical" evidence="7">
    <location>
        <begin position="267"/>
        <end position="289"/>
    </location>
</feature>
<evidence type="ECO:0000256" key="3">
    <source>
        <dbReference type="ARBA" id="ARBA00022692"/>
    </source>
</evidence>
<feature type="compositionally biased region" description="Polar residues" evidence="6">
    <location>
        <begin position="233"/>
        <end position="247"/>
    </location>
</feature>
<organism evidence="8 9">
    <name type="scientific">Elysia crispata</name>
    <name type="common">lettuce slug</name>
    <dbReference type="NCBI Taxonomy" id="231223"/>
    <lineage>
        <taxon>Eukaryota</taxon>
        <taxon>Metazoa</taxon>
        <taxon>Spiralia</taxon>
        <taxon>Lophotrochozoa</taxon>
        <taxon>Mollusca</taxon>
        <taxon>Gastropoda</taxon>
        <taxon>Heterobranchia</taxon>
        <taxon>Euthyneura</taxon>
        <taxon>Panpulmonata</taxon>
        <taxon>Sacoglossa</taxon>
        <taxon>Placobranchoidea</taxon>
        <taxon>Plakobranchidae</taxon>
        <taxon>Elysia</taxon>
    </lineage>
</organism>
<protein>
    <submittedName>
        <fullName evidence="8">Uncharacterized protein</fullName>
    </submittedName>
</protein>
<evidence type="ECO:0000256" key="6">
    <source>
        <dbReference type="SAM" id="MobiDB-lite"/>
    </source>
</evidence>
<comment type="subcellular location">
    <subcellularLocation>
        <location evidence="1">Membrane</location>
        <topology evidence="1">Multi-pass membrane protein</topology>
    </subcellularLocation>
</comment>
<dbReference type="GO" id="GO:0016020">
    <property type="term" value="C:membrane"/>
    <property type="evidence" value="ECO:0007669"/>
    <property type="project" value="UniProtKB-SubCell"/>
</dbReference>
<feature type="transmembrane region" description="Helical" evidence="7">
    <location>
        <begin position="44"/>
        <end position="67"/>
    </location>
</feature>
<dbReference type="PANTHER" id="PTHR43385">
    <property type="entry name" value="RIBOFLAVIN TRANSPORTER RIBJ"/>
    <property type="match status" value="1"/>
</dbReference>
<evidence type="ECO:0000313" key="9">
    <source>
        <dbReference type="Proteomes" id="UP001283361"/>
    </source>
</evidence>
<keyword evidence="9" id="KW-1185">Reference proteome</keyword>
<dbReference type="PANTHER" id="PTHR43385:SF1">
    <property type="entry name" value="RIBOFLAVIN TRANSPORTER RIBJ"/>
    <property type="match status" value="1"/>
</dbReference>
<feature type="transmembrane region" description="Helical" evidence="7">
    <location>
        <begin position="358"/>
        <end position="384"/>
    </location>
</feature>
<feature type="transmembrane region" description="Helical" evidence="7">
    <location>
        <begin position="396"/>
        <end position="417"/>
    </location>
</feature>
<feature type="transmembrane region" description="Helical" evidence="7">
    <location>
        <begin position="423"/>
        <end position="443"/>
    </location>
</feature>
<feature type="transmembrane region" description="Helical" evidence="7">
    <location>
        <begin position="301"/>
        <end position="323"/>
    </location>
</feature>
<sequence length="449" mass="49580">MSCPGILFTKILMDRLGQKWTGVASAALINAGLLGSAWTVKVSVIWTAVLMGGLVGWAVGINLFVVIQNVSGWSPKRAPIFMATTISFSSALSMVQNQLITVYVNPENLKPDVDIGPNTYFSQPKILARVPNVIIIYACVTLCLQFIGYSMMTTPPKSPDHSSSSNSLDLKKSELDELSRDQNGHARTSESLQTSDGQVEKPEKKHYGSRAEYIDQSHISKALNGTVKSTNPVVENGHGLSSESTMPEGQPRSRSMDTCKVLKTPEFYALFFFSIAICFAFTLKCNYYKQFGLLYIHDDHFLTLAGTLLPIASTSARLLYGMLIDRCIISIKDSIVFTLALNAFLCAFWFFVPQINATLYIIWIMLLAIPHSSFYVVFPTGCLWTFGPENFSTNYGLLNTSDLFVGFLGPLIITSILHTLGWATLFAVTCGFSIFALVFTLFADFNRLN</sequence>
<dbReference type="SUPFAM" id="SSF103473">
    <property type="entry name" value="MFS general substrate transporter"/>
    <property type="match status" value="1"/>
</dbReference>
<keyword evidence="2" id="KW-0813">Transport</keyword>
<feature type="transmembrane region" description="Helical" evidence="7">
    <location>
        <begin position="20"/>
        <end position="38"/>
    </location>
</feature>
<feature type="region of interest" description="Disordered" evidence="6">
    <location>
        <begin position="233"/>
        <end position="253"/>
    </location>
</feature>
<keyword evidence="4 7" id="KW-1133">Transmembrane helix</keyword>
<evidence type="ECO:0000256" key="4">
    <source>
        <dbReference type="ARBA" id="ARBA00022989"/>
    </source>
</evidence>
<evidence type="ECO:0000256" key="1">
    <source>
        <dbReference type="ARBA" id="ARBA00004141"/>
    </source>
</evidence>
<dbReference type="Proteomes" id="UP001283361">
    <property type="component" value="Unassembled WGS sequence"/>
</dbReference>
<dbReference type="EMBL" id="JAWDGP010000287">
    <property type="protein sequence ID" value="KAK3801642.1"/>
    <property type="molecule type" value="Genomic_DNA"/>
</dbReference>
<feature type="transmembrane region" description="Helical" evidence="7">
    <location>
        <begin position="335"/>
        <end position="352"/>
    </location>
</feature>
<evidence type="ECO:0000256" key="2">
    <source>
        <dbReference type="ARBA" id="ARBA00022448"/>
    </source>
</evidence>
<keyword evidence="5 7" id="KW-0472">Membrane</keyword>
<feature type="compositionally biased region" description="Basic and acidic residues" evidence="6">
    <location>
        <begin position="176"/>
        <end position="188"/>
    </location>
</feature>
<proteinExistence type="predicted"/>
<accession>A0AAE1BAH9</accession>
<evidence type="ECO:0000313" key="8">
    <source>
        <dbReference type="EMBL" id="KAK3801642.1"/>
    </source>
</evidence>
<feature type="region of interest" description="Disordered" evidence="6">
    <location>
        <begin position="176"/>
        <end position="207"/>
    </location>
</feature>
<dbReference type="AlphaFoldDB" id="A0AAE1BAH9"/>
<dbReference type="InterPro" id="IPR036259">
    <property type="entry name" value="MFS_trans_sf"/>
</dbReference>
<evidence type="ECO:0000256" key="5">
    <source>
        <dbReference type="ARBA" id="ARBA00023136"/>
    </source>
</evidence>
<gene>
    <name evidence="8" type="ORF">RRG08_019585</name>
</gene>
<dbReference type="Gene3D" id="1.20.1250.20">
    <property type="entry name" value="MFS general substrate transporter like domains"/>
    <property type="match status" value="1"/>
</dbReference>
<evidence type="ECO:0000256" key="7">
    <source>
        <dbReference type="SAM" id="Phobius"/>
    </source>
</evidence>
<keyword evidence="3 7" id="KW-0812">Transmembrane</keyword>